<accession>A0A016VEW6</accession>
<dbReference type="EMBL" id="JARK01001347">
    <property type="protein sequence ID" value="EYC25846.1"/>
    <property type="molecule type" value="Genomic_DNA"/>
</dbReference>
<protein>
    <submittedName>
        <fullName evidence="1">Uncharacterized protein</fullName>
    </submittedName>
</protein>
<comment type="caution">
    <text evidence="1">The sequence shown here is derived from an EMBL/GenBank/DDBJ whole genome shotgun (WGS) entry which is preliminary data.</text>
</comment>
<evidence type="ECO:0000313" key="2">
    <source>
        <dbReference type="Proteomes" id="UP000024635"/>
    </source>
</evidence>
<reference evidence="2" key="1">
    <citation type="journal article" date="2015" name="Nat. Genet.">
        <title>The genome and transcriptome of the zoonotic hookworm Ancylostoma ceylanicum identify infection-specific gene families.</title>
        <authorList>
            <person name="Schwarz E.M."/>
            <person name="Hu Y."/>
            <person name="Antoshechkin I."/>
            <person name="Miller M.M."/>
            <person name="Sternberg P.W."/>
            <person name="Aroian R.V."/>
        </authorList>
    </citation>
    <scope>NUCLEOTIDE SEQUENCE</scope>
    <source>
        <strain evidence="2">HY135</strain>
    </source>
</reference>
<evidence type="ECO:0000313" key="1">
    <source>
        <dbReference type="EMBL" id="EYC25846.1"/>
    </source>
</evidence>
<proteinExistence type="predicted"/>
<organism evidence="1 2">
    <name type="scientific">Ancylostoma ceylanicum</name>
    <dbReference type="NCBI Taxonomy" id="53326"/>
    <lineage>
        <taxon>Eukaryota</taxon>
        <taxon>Metazoa</taxon>
        <taxon>Ecdysozoa</taxon>
        <taxon>Nematoda</taxon>
        <taxon>Chromadorea</taxon>
        <taxon>Rhabditida</taxon>
        <taxon>Rhabditina</taxon>
        <taxon>Rhabditomorpha</taxon>
        <taxon>Strongyloidea</taxon>
        <taxon>Ancylostomatidae</taxon>
        <taxon>Ancylostomatinae</taxon>
        <taxon>Ancylostoma</taxon>
    </lineage>
</organism>
<name>A0A016VEW6_9BILA</name>
<dbReference type="AlphaFoldDB" id="A0A016VEW6"/>
<keyword evidence="2" id="KW-1185">Reference proteome</keyword>
<dbReference type="Proteomes" id="UP000024635">
    <property type="component" value="Unassembled WGS sequence"/>
</dbReference>
<sequence length="66" mass="6705">MRSVGIGDEYGISARGVVPLLLELSAGVGTLRVSGFARGIPVLVSASVNDDCVGEDLSDDACVLLV</sequence>
<gene>
    <name evidence="1" type="primary">Acey_s0011.g1418</name>
    <name evidence="1" type="ORF">Y032_0011g1418</name>
</gene>